<accession>A0ABQ5C5Z4</accession>
<reference evidence="1" key="2">
    <citation type="submission" date="2022-01" db="EMBL/GenBank/DDBJ databases">
        <authorList>
            <person name="Yamashiro T."/>
            <person name="Shiraishi A."/>
            <person name="Satake H."/>
            <person name="Nakayama K."/>
        </authorList>
    </citation>
    <scope>NUCLEOTIDE SEQUENCE</scope>
</reference>
<keyword evidence="2" id="KW-1185">Reference proteome</keyword>
<comment type="caution">
    <text evidence="1">The sequence shown here is derived from an EMBL/GenBank/DDBJ whole genome shotgun (WGS) entry which is preliminary data.</text>
</comment>
<proteinExistence type="predicted"/>
<dbReference type="EMBL" id="BQNB010013967">
    <property type="protein sequence ID" value="GJT22421.1"/>
    <property type="molecule type" value="Genomic_DNA"/>
</dbReference>
<dbReference type="Proteomes" id="UP001151760">
    <property type="component" value="Unassembled WGS sequence"/>
</dbReference>
<reference evidence="1" key="1">
    <citation type="journal article" date="2022" name="Int. J. Mol. Sci.">
        <title>Draft Genome of Tanacetum Coccineum: Genomic Comparison of Closely Related Tanacetum-Family Plants.</title>
        <authorList>
            <person name="Yamashiro T."/>
            <person name="Shiraishi A."/>
            <person name="Nakayama K."/>
            <person name="Satake H."/>
        </authorList>
    </citation>
    <scope>NUCLEOTIDE SEQUENCE</scope>
</reference>
<name>A0ABQ5C5Z4_9ASTR</name>
<organism evidence="1 2">
    <name type="scientific">Tanacetum coccineum</name>
    <dbReference type="NCBI Taxonomy" id="301880"/>
    <lineage>
        <taxon>Eukaryota</taxon>
        <taxon>Viridiplantae</taxon>
        <taxon>Streptophyta</taxon>
        <taxon>Embryophyta</taxon>
        <taxon>Tracheophyta</taxon>
        <taxon>Spermatophyta</taxon>
        <taxon>Magnoliopsida</taxon>
        <taxon>eudicotyledons</taxon>
        <taxon>Gunneridae</taxon>
        <taxon>Pentapetalae</taxon>
        <taxon>asterids</taxon>
        <taxon>campanulids</taxon>
        <taxon>Asterales</taxon>
        <taxon>Asteraceae</taxon>
        <taxon>Asteroideae</taxon>
        <taxon>Anthemideae</taxon>
        <taxon>Anthemidinae</taxon>
        <taxon>Tanacetum</taxon>
    </lineage>
</organism>
<sequence length="231" mass="25887">MGDIYGIEEQDPTMDGPYHRINSNGLLPHEQKACPAYTTYNCRVSNFEMMSSIDVRSYCLGSGLMRRGPIHGRLCMLRSEFMRVHLIMHSVTRSMVARAFRSGSTGQHAPRLNLATRLIKNEKESKCAWYSSQRPGGRGVITCLGGHIRHNNKSLAQGTLPFFLVYGRMPFFIQPKLECPTHSFRGGEIRVSSTDASHAETQESWDKVGRTLGLRKTWKGATSCVEMDGVS</sequence>
<evidence type="ECO:0000313" key="1">
    <source>
        <dbReference type="EMBL" id="GJT22421.1"/>
    </source>
</evidence>
<gene>
    <name evidence="1" type="ORF">Tco_0892358</name>
</gene>
<protein>
    <submittedName>
        <fullName evidence="1">Uncharacterized protein</fullName>
    </submittedName>
</protein>
<evidence type="ECO:0000313" key="2">
    <source>
        <dbReference type="Proteomes" id="UP001151760"/>
    </source>
</evidence>